<name>A0ABQ5KKQ9_9EUKA</name>
<evidence type="ECO:0000256" key="2">
    <source>
        <dbReference type="SAM" id="MobiDB-lite"/>
    </source>
</evidence>
<dbReference type="Gene3D" id="3.80.10.10">
    <property type="entry name" value="Ribonuclease Inhibitor"/>
    <property type="match status" value="3"/>
</dbReference>
<evidence type="ECO:0000313" key="3">
    <source>
        <dbReference type="EMBL" id="GKT32551.1"/>
    </source>
</evidence>
<proteinExistence type="predicted"/>
<dbReference type="InterPro" id="IPR032675">
    <property type="entry name" value="LRR_dom_sf"/>
</dbReference>
<feature type="region of interest" description="Disordered" evidence="2">
    <location>
        <begin position="556"/>
        <end position="592"/>
    </location>
</feature>
<feature type="region of interest" description="Disordered" evidence="2">
    <location>
        <begin position="491"/>
        <end position="528"/>
    </location>
</feature>
<feature type="non-terminal residue" evidence="3">
    <location>
        <position position="1"/>
    </location>
</feature>
<dbReference type="PANTHER" id="PTHR24111:SF0">
    <property type="entry name" value="LEUCINE-RICH REPEAT-CONTAINING PROTEIN"/>
    <property type="match status" value="1"/>
</dbReference>
<feature type="compositionally biased region" description="Basic and acidic residues" evidence="2">
    <location>
        <begin position="499"/>
        <end position="508"/>
    </location>
</feature>
<feature type="region of interest" description="Disordered" evidence="2">
    <location>
        <begin position="271"/>
        <end position="315"/>
    </location>
</feature>
<dbReference type="PANTHER" id="PTHR24111">
    <property type="entry name" value="LEUCINE-RICH REPEAT-CONTAINING PROTEIN 34"/>
    <property type="match status" value="1"/>
</dbReference>
<dbReference type="EMBL" id="BQXS01010006">
    <property type="protein sequence ID" value="GKT32551.1"/>
    <property type="molecule type" value="Genomic_DNA"/>
</dbReference>
<organism evidence="3 4">
    <name type="scientific">Aduncisulcus paluster</name>
    <dbReference type="NCBI Taxonomy" id="2918883"/>
    <lineage>
        <taxon>Eukaryota</taxon>
        <taxon>Metamonada</taxon>
        <taxon>Carpediemonas-like organisms</taxon>
        <taxon>Aduncisulcus</taxon>
    </lineage>
</organism>
<feature type="compositionally biased region" description="Basic residues" evidence="2">
    <location>
        <begin position="556"/>
        <end position="572"/>
    </location>
</feature>
<feature type="compositionally biased region" description="Low complexity" evidence="2">
    <location>
        <begin position="511"/>
        <end position="528"/>
    </location>
</feature>
<keyword evidence="4" id="KW-1185">Reference proteome</keyword>
<dbReference type="InterPro" id="IPR052201">
    <property type="entry name" value="LRR-containing_regulator"/>
</dbReference>
<accession>A0ABQ5KKQ9</accession>
<protein>
    <submittedName>
        <fullName evidence="3">Uncharacterized protein</fullName>
    </submittedName>
</protein>
<dbReference type="SUPFAM" id="SSF52047">
    <property type="entry name" value="RNI-like"/>
    <property type="match status" value="2"/>
</dbReference>
<comment type="caution">
    <text evidence="3">The sequence shown here is derived from an EMBL/GenBank/DDBJ whole genome shotgun (WGS) entry which is preliminary data.</text>
</comment>
<reference evidence="3" key="1">
    <citation type="submission" date="2022-03" db="EMBL/GenBank/DDBJ databases">
        <title>Draft genome sequence of Aduncisulcus paluster, a free-living microaerophilic Fornicata.</title>
        <authorList>
            <person name="Yuyama I."/>
            <person name="Kume K."/>
            <person name="Tamura T."/>
            <person name="Inagaki Y."/>
            <person name="Hashimoto T."/>
        </authorList>
    </citation>
    <scope>NUCLEOTIDE SEQUENCE</scope>
    <source>
        <strain evidence="3">NY0171</strain>
    </source>
</reference>
<dbReference type="SMART" id="SM00368">
    <property type="entry name" value="LRR_RI"/>
    <property type="match status" value="2"/>
</dbReference>
<dbReference type="Proteomes" id="UP001057375">
    <property type="component" value="Unassembled WGS sequence"/>
</dbReference>
<gene>
    <name evidence="3" type="ORF">ADUPG1_006681</name>
</gene>
<sequence>VEFIEIPFVSSLPIPLFTPANPPSGLSSLFPSLSITSIPQSELPSILFLEVFLPLLCHTEKLEISHRSSSWEWNMCLRAISICGNGYILPNNHTSIFRTPRMGYASDNLLDSFSSARSTSSAIPPFLDDDESGYFDSPFIRPELSTSSVPNLTDYFFLHPSSSTDIAKSSMMSKAMDPHYLSSASSGGSYRECFPSVYYHSIQPRGPTLKSLKIYGITDFEALTLSTTLHHSSFPTLSQFIISPLSSFSLHAHLGLRLALSNIPSLAINEGSGSPLLEDEEGDGKEPRHGAASSDDGNNASFSTSAPPSVVSSSSIYSPGNTGRIEGVMTSHSLNLTLSSPALFSLFTLASLDESAKISFIESVAKGGWNSVRVASMRGLGVSDSDLPIILQCLTKLHKLEVFDIIDNNLSYTGICQLCTVLVRLPYLTHLHLSVDQVEPERVRDVHRMLYFSLRRMERLVHVSGVCVGVWNGVERDWELAEKTWGNPQSVIHQYTPNSEDRDSKASKETQTSSTQAPSASSSSSSSSSSIWWARDERRYLLPLSQLILNEMTKHDRYRSHQSSHNNKRHRSTSLSSLSLRRNRNRKRSSSSLGSIVAKQYSSVSSVTITHSRMACLTALHTSLLLSSFSPSHLSLSSLSQDDLKIVCSVCGLIGEGLDREEEIVPSSRCGVSKRDITLESPSVFKMIEQRRIERSKQFRVPCASIELYKNEFGTQGMEFVCDMLLRLRHTLKHLHITHSNINAKQLDTLSKVIPFLIKPSHSSIYRYYPTSHLHSCPRSFPRDETDCTISNVSLTHFTLQGVFQDKKDVTIRLSKALSFSPEGRNRLQFLEISDNWFSQESFDSLFMQEKCQSERGDDEESRKDNQLVPVFPSLRTLSLPSSMFIEKMCPLSVSALGSYLLSLHVLDLSDNCLKKSGSRLFCDAVLHAVEMISNLNLEEKQRQSQMELTESEGGEKGHLVLQQKEIGGHHPISTLICSSSSFSDSAMFRFLPLRLLRLEKCKIGVNSITIIGDIIHNFHYLQEIRLSGNNIKQACVAFVKKVCQSNIILKKGRKDTNQIEALVDQERDKTFPFEETSEFECYDLPYLHTLDLSFNKLSIESTHECVREIFSRNKKGEHSTNNIYIPMFILLGEEAIEEKYCKLGCLQWTNRIVKWVTK</sequence>
<evidence type="ECO:0000313" key="4">
    <source>
        <dbReference type="Proteomes" id="UP001057375"/>
    </source>
</evidence>
<feature type="compositionally biased region" description="Low complexity" evidence="2">
    <location>
        <begin position="301"/>
        <end position="315"/>
    </location>
</feature>
<keyword evidence="1" id="KW-0677">Repeat</keyword>
<evidence type="ECO:0000256" key="1">
    <source>
        <dbReference type="ARBA" id="ARBA00022737"/>
    </source>
</evidence>